<evidence type="ECO:0000259" key="1">
    <source>
        <dbReference type="Pfam" id="PF05899"/>
    </source>
</evidence>
<reference evidence="2" key="1">
    <citation type="submission" date="2020-05" db="EMBL/GenBank/DDBJ databases">
        <authorList>
            <person name="Chiriac C."/>
            <person name="Salcher M."/>
            <person name="Ghai R."/>
            <person name="Kavagutti S V."/>
        </authorList>
    </citation>
    <scope>NUCLEOTIDE SEQUENCE</scope>
</reference>
<dbReference type="InterPro" id="IPR011051">
    <property type="entry name" value="RmlC_Cupin_sf"/>
</dbReference>
<dbReference type="EMBL" id="CAFBNF010000430">
    <property type="protein sequence ID" value="CAB4965987.1"/>
    <property type="molecule type" value="Genomic_DNA"/>
</dbReference>
<gene>
    <name evidence="2" type="ORF">UFOPK3773_02465</name>
</gene>
<evidence type="ECO:0000313" key="2">
    <source>
        <dbReference type="EMBL" id="CAB4965987.1"/>
    </source>
</evidence>
<dbReference type="InterPro" id="IPR014710">
    <property type="entry name" value="RmlC-like_jellyroll"/>
</dbReference>
<protein>
    <submittedName>
        <fullName evidence="2">Unannotated protein</fullName>
    </submittedName>
</protein>
<sequence length="114" mass="12522">MTDTPFLADAMALTDLEDWGSLAEATGEPMQTSGFTLWKGDNGAEAGVWECTAGPSHWELEQNEFVYVLSGSMTITPEGEDSFEVGPGSTFVVPVGWKGDWLIHETLRKLYVLY</sequence>
<dbReference type="Gene3D" id="2.60.120.10">
    <property type="entry name" value="Jelly Rolls"/>
    <property type="match status" value="1"/>
</dbReference>
<dbReference type="Pfam" id="PF05899">
    <property type="entry name" value="Cupin_3"/>
    <property type="match status" value="1"/>
</dbReference>
<feature type="domain" description="(S)-ureidoglycine aminohydrolase cupin" evidence="1">
    <location>
        <begin position="42"/>
        <end position="111"/>
    </location>
</feature>
<dbReference type="PANTHER" id="PTHR40943">
    <property type="entry name" value="CYTOPLASMIC PROTEIN-RELATED"/>
    <property type="match status" value="1"/>
</dbReference>
<dbReference type="AlphaFoldDB" id="A0A6J7LCX6"/>
<dbReference type="CDD" id="cd02227">
    <property type="entry name" value="cupin_TM1112-like"/>
    <property type="match status" value="1"/>
</dbReference>
<name>A0A6J7LCX6_9ZZZZ</name>
<dbReference type="SUPFAM" id="SSF51182">
    <property type="entry name" value="RmlC-like cupins"/>
    <property type="match status" value="1"/>
</dbReference>
<proteinExistence type="predicted"/>
<dbReference type="InterPro" id="IPR008579">
    <property type="entry name" value="UGlyAH_Cupin_dom"/>
</dbReference>
<dbReference type="PANTHER" id="PTHR40943:SF1">
    <property type="entry name" value="CYTOPLASMIC PROTEIN"/>
    <property type="match status" value="1"/>
</dbReference>
<organism evidence="2">
    <name type="scientific">freshwater metagenome</name>
    <dbReference type="NCBI Taxonomy" id="449393"/>
    <lineage>
        <taxon>unclassified sequences</taxon>
        <taxon>metagenomes</taxon>
        <taxon>ecological metagenomes</taxon>
    </lineage>
</organism>
<accession>A0A6J7LCX6</accession>